<feature type="signal peptide" evidence="1">
    <location>
        <begin position="1"/>
        <end position="30"/>
    </location>
</feature>
<protein>
    <submittedName>
        <fullName evidence="2">Uncharacterized protein</fullName>
    </submittedName>
</protein>
<dbReference type="Proteomes" id="UP000318336">
    <property type="component" value="Unassembled WGS sequence"/>
</dbReference>
<gene>
    <name evidence="2" type="ORF">FB554_0320</name>
</gene>
<comment type="caution">
    <text evidence="2">The sequence shown here is derived from an EMBL/GenBank/DDBJ whole genome shotgun (WGS) entry which is preliminary data.</text>
</comment>
<keyword evidence="3" id="KW-1185">Reference proteome</keyword>
<name>A0A542X8R1_9MICO</name>
<evidence type="ECO:0000256" key="1">
    <source>
        <dbReference type="SAM" id="SignalP"/>
    </source>
</evidence>
<dbReference type="Gene3D" id="2.60.120.260">
    <property type="entry name" value="Galactose-binding domain-like"/>
    <property type="match status" value="1"/>
</dbReference>
<accession>A0A542X8R1</accession>
<dbReference type="AlphaFoldDB" id="A0A542X8R1"/>
<reference evidence="2 3" key="1">
    <citation type="submission" date="2019-06" db="EMBL/GenBank/DDBJ databases">
        <title>Sequencing the genomes of 1000 actinobacteria strains.</title>
        <authorList>
            <person name="Klenk H.-P."/>
        </authorList>
    </citation>
    <scope>NUCLEOTIDE SEQUENCE [LARGE SCALE GENOMIC DNA]</scope>
    <source>
        <strain evidence="2 3">DSM 24617</strain>
    </source>
</reference>
<dbReference type="RefSeq" id="WP_142004333.1">
    <property type="nucleotide sequence ID" value="NZ_CAJTBP010000001.1"/>
</dbReference>
<feature type="chain" id="PRO_5021917150" evidence="1">
    <location>
        <begin position="31"/>
        <end position="192"/>
    </location>
</feature>
<proteinExistence type="predicted"/>
<dbReference type="EMBL" id="VFOK01000001">
    <property type="protein sequence ID" value="TQL32200.1"/>
    <property type="molecule type" value="Genomic_DNA"/>
</dbReference>
<evidence type="ECO:0000313" key="3">
    <source>
        <dbReference type="Proteomes" id="UP000318336"/>
    </source>
</evidence>
<evidence type="ECO:0000313" key="2">
    <source>
        <dbReference type="EMBL" id="TQL32200.1"/>
    </source>
</evidence>
<sequence length="192" mass="19840">MSAVSRRAVARGAVWSLPVVAVGAAAPAFAASRPCPTIPPGSDWNTRITAGRPSSIGGGYGWGGSTFSVFRDATTSGGFTLTSSTTISGLIPGQTYTMEVAIGWNYGNSSASSSTAAGARIRVDGTEVFSGQTRTADLGGTPGTRTYTVTFTARGETASLDLEIYVLARTFGRSASDDVYINMPTFTNCIPR</sequence>
<organism evidence="2 3">
    <name type="scientific">Barrientosiimonas humi</name>
    <dbReference type="NCBI Taxonomy" id="999931"/>
    <lineage>
        <taxon>Bacteria</taxon>
        <taxon>Bacillati</taxon>
        <taxon>Actinomycetota</taxon>
        <taxon>Actinomycetes</taxon>
        <taxon>Micrococcales</taxon>
        <taxon>Dermacoccaceae</taxon>
        <taxon>Barrientosiimonas</taxon>
    </lineage>
</organism>
<keyword evidence="1" id="KW-0732">Signal</keyword>